<dbReference type="Gene3D" id="3.40.1080.20">
    <property type="entry name" value="Acetyl-CoA hydrolase/transferase C-terminal domain"/>
    <property type="match status" value="1"/>
</dbReference>
<dbReference type="PANTHER" id="PTHR21432:SF20">
    <property type="entry name" value="ACETYL-COA HYDROLASE"/>
    <property type="match status" value="1"/>
</dbReference>
<evidence type="ECO:0000313" key="2">
    <source>
        <dbReference type="EMBL" id="MDK2124676.1"/>
    </source>
</evidence>
<dbReference type="Gene3D" id="3.30.750.70">
    <property type="entry name" value="4-hydroxybutyrate coenzyme like domains"/>
    <property type="match status" value="1"/>
</dbReference>
<dbReference type="Proteomes" id="UP001172778">
    <property type="component" value="Unassembled WGS sequence"/>
</dbReference>
<dbReference type="Pfam" id="PF13336">
    <property type="entry name" value="AcetylCoA_hyd_C"/>
    <property type="match status" value="1"/>
</dbReference>
<dbReference type="InterPro" id="IPR038460">
    <property type="entry name" value="AcetylCoA_hyd_C_sf"/>
</dbReference>
<dbReference type="InterPro" id="IPR026888">
    <property type="entry name" value="AcetylCoA_hyd_C"/>
</dbReference>
<evidence type="ECO:0000313" key="3">
    <source>
        <dbReference type="Proteomes" id="UP001172778"/>
    </source>
</evidence>
<dbReference type="PANTHER" id="PTHR21432">
    <property type="entry name" value="ACETYL-COA HYDROLASE-RELATED"/>
    <property type="match status" value="1"/>
</dbReference>
<keyword evidence="2" id="KW-0378">Hydrolase</keyword>
<dbReference type="InterPro" id="IPR037171">
    <property type="entry name" value="NagB/RpiA_transferase-like"/>
</dbReference>
<proteinExistence type="predicted"/>
<gene>
    <name evidence="2" type="ORF">PZA18_11495</name>
</gene>
<dbReference type="EMBL" id="JARRAF010000011">
    <property type="protein sequence ID" value="MDK2124676.1"/>
    <property type="molecule type" value="Genomic_DNA"/>
</dbReference>
<feature type="domain" description="Acetyl-CoA hydrolase/transferase C-terminal" evidence="1">
    <location>
        <begin position="431"/>
        <end position="594"/>
    </location>
</feature>
<dbReference type="Gene3D" id="3.40.1080.10">
    <property type="entry name" value="Glutaconate Coenzyme A-transferase"/>
    <property type="match status" value="1"/>
</dbReference>
<accession>A0ABT7DXB3</accession>
<comment type="caution">
    <text evidence="2">The sequence shown here is derived from an EMBL/GenBank/DDBJ whole genome shotgun (WGS) entry which is preliminary data.</text>
</comment>
<reference evidence="2" key="1">
    <citation type="submission" date="2023-03" db="EMBL/GenBank/DDBJ databases">
        <title>Chitinimonas shenzhenensis gen. nov., sp. nov., a novel member of family Burkholderiaceae isolated from activated sludge collected in Shen Zhen, China.</title>
        <authorList>
            <person name="Wang X."/>
        </authorList>
    </citation>
    <scope>NUCLEOTIDE SEQUENCE</scope>
    <source>
        <strain evidence="2">DQS-5</strain>
    </source>
</reference>
<dbReference type="SUPFAM" id="SSF100950">
    <property type="entry name" value="NagB/RpiA/CoA transferase-like"/>
    <property type="match status" value="1"/>
</dbReference>
<name>A0ABT7DXB3_9NEIS</name>
<dbReference type="RefSeq" id="WP_284100986.1">
    <property type="nucleotide sequence ID" value="NZ_JARRAF010000011.1"/>
</dbReference>
<keyword evidence="3" id="KW-1185">Reference proteome</keyword>
<dbReference type="InterPro" id="IPR046433">
    <property type="entry name" value="ActCoA_hydro"/>
</dbReference>
<protein>
    <submittedName>
        <fullName evidence="2">Acetyl-CoA hydrolase/transferase C-terminal domain-containing protein</fullName>
    </submittedName>
</protein>
<dbReference type="GO" id="GO:0016787">
    <property type="term" value="F:hydrolase activity"/>
    <property type="evidence" value="ECO:0007669"/>
    <property type="project" value="UniProtKB-KW"/>
</dbReference>
<evidence type="ECO:0000259" key="1">
    <source>
        <dbReference type="Pfam" id="PF13336"/>
    </source>
</evidence>
<organism evidence="2 3">
    <name type="scientific">Parachitinimonas caeni</name>
    <dbReference type="NCBI Taxonomy" id="3031301"/>
    <lineage>
        <taxon>Bacteria</taxon>
        <taxon>Pseudomonadati</taxon>
        <taxon>Pseudomonadota</taxon>
        <taxon>Betaproteobacteria</taxon>
        <taxon>Neisseriales</taxon>
        <taxon>Chitinibacteraceae</taxon>
        <taxon>Parachitinimonas</taxon>
    </lineage>
</organism>
<sequence length="707" mass="78555">MPHPDYFDSIETAVDAVITETGNRIVLGIPLGIGKPNTFVNALYQRVKDNPVLHLTIFTALSLERPQGHSELEKRFLEPFAERVFGDYPDLDYVIDLRNGSLPSNVEVCEFFLKTGEYLNNANAQQHYVYSNYSHAARDMLLNGVNVLAQAVAAQGEGDTLRLSLSSNPDVTLDALDLLRAEPLRKVLTVAVINDQLPYMPNDAEVDPALFNFIVTDPKATHDLFAPPNMKVTAQDYAIGVHASSLVKDGGTLQIGIGSLGDAICQALIVRHQEPARYNQLLCELSGGTIPTTAETGPFDLGLYGCSEMLVNGFLHLMEAGIIKREVFSDAPLQTLLDQGRISLEVRPVTLMALLEAGLIQSPLTAANVEWLVHFGIFREGIGWRDGMIVCTHGLLSSRLDLPEAFDALVEHCLGDRLKHGTAMHGGFFLGPRDFYQRLRDMPREQLSKICMSRIGYINQLYGQEQIARIQRRDARFINTTMMVTLLGAAVSDSLDSGQLVSGVGGQYNFVAMAHALPGARSILMLRATRLSKGEVRSNIVWNYAHTTIPRHLRDMVITEYGVADLRGRSDSEVIKRLLAITDSRFQDELLAAAKENGKIETNYQIPEEQRLNLPEVLENRISPWQHNGVLPDFPFGTDFTEDELVIIRALQRLKHAADSPISLARSLFKGLFNDKPVPERYLERLGLDETDDIKLGLLKRLFVGNF</sequence>